<keyword evidence="1" id="KW-0378">Hydrolase</keyword>
<evidence type="ECO:0000313" key="1">
    <source>
        <dbReference type="EMBL" id="TYC49808.1"/>
    </source>
</evidence>
<reference evidence="1 2" key="1">
    <citation type="submission" date="2019-01" db="EMBL/GenBank/DDBJ databases">
        <title>Weissella sp. nov., a novel lactic acid bacterium isolated from animal feces.</title>
        <authorList>
            <person name="Wang L.-T."/>
        </authorList>
    </citation>
    <scope>NUCLEOTIDE SEQUENCE [LARGE SCALE GENOMIC DNA]</scope>
    <source>
        <strain evidence="1 2">8H-2</strain>
    </source>
</reference>
<protein>
    <submittedName>
        <fullName evidence="1">Alpha/beta hydrolase</fullName>
    </submittedName>
</protein>
<dbReference type="Proteomes" id="UP000371977">
    <property type="component" value="Unassembled WGS sequence"/>
</dbReference>
<dbReference type="EMBL" id="SDGZ01000013">
    <property type="protein sequence ID" value="TYC49808.1"/>
    <property type="molecule type" value="Genomic_DNA"/>
</dbReference>
<comment type="caution">
    <text evidence="1">The sequence shown here is derived from an EMBL/GenBank/DDBJ whole genome shotgun (WGS) entry which is preliminary data.</text>
</comment>
<sequence>MKKNVLLVILILGLVAIAFVKLSKPASTGVIDPTLYVTGSSGKIESIQAMVDGAIKANSVGARPGLSIVVMNNGSLMVDGTISRNNHYPTIAIGMETGTESSKKYLPALTRVMAYLQKHYHVGYVNILGYSSGGSGVLRYLVAYSDDSKYPRVNKFLSLDGQYNGSVQQDGQSYLDAIQHGPAKQSKYYQYWQKNYRKIDSRIQVDFLASNFDPAKETDGVVPWADTFAPINLLVKNSNPVQYHIFKGTPLEHGAVAQNQEAINYVKEFFYGQ</sequence>
<dbReference type="GO" id="GO:0016787">
    <property type="term" value="F:hydrolase activity"/>
    <property type="evidence" value="ECO:0007669"/>
    <property type="project" value="UniProtKB-KW"/>
</dbReference>
<name>A0A6C2C798_9LACO</name>
<accession>A0A6C2C798</accession>
<dbReference type="AlphaFoldDB" id="A0A6C2C798"/>
<evidence type="ECO:0000313" key="2">
    <source>
        <dbReference type="Proteomes" id="UP000371977"/>
    </source>
</evidence>
<dbReference type="OrthoDB" id="2243020at2"/>
<proteinExistence type="predicted"/>
<dbReference type="RefSeq" id="WP_148622367.1">
    <property type="nucleotide sequence ID" value="NZ_SDGZ01000013.1"/>
</dbReference>
<dbReference type="InterPro" id="IPR029058">
    <property type="entry name" value="AB_hydrolase_fold"/>
</dbReference>
<dbReference type="Gene3D" id="3.40.50.1820">
    <property type="entry name" value="alpha/beta hydrolase"/>
    <property type="match status" value="1"/>
</dbReference>
<dbReference type="InterPro" id="IPR010315">
    <property type="entry name" value="DUF915_hydro-like"/>
</dbReference>
<gene>
    <name evidence="1" type="ORF">ESZ50_04250</name>
</gene>
<keyword evidence="2" id="KW-1185">Reference proteome</keyword>
<dbReference type="Pfam" id="PF06028">
    <property type="entry name" value="DUF915"/>
    <property type="match status" value="1"/>
</dbReference>
<dbReference type="SUPFAM" id="SSF53474">
    <property type="entry name" value="alpha/beta-Hydrolases"/>
    <property type="match status" value="1"/>
</dbReference>
<organism evidence="1 2">
    <name type="scientific">Weissella muntiaci</name>
    <dbReference type="NCBI Taxonomy" id="2508881"/>
    <lineage>
        <taxon>Bacteria</taxon>
        <taxon>Bacillati</taxon>
        <taxon>Bacillota</taxon>
        <taxon>Bacilli</taxon>
        <taxon>Lactobacillales</taxon>
        <taxon>Lactobacillaceae</taxon>
        <taxon>Weissella</taxon>
    </lineage>
</organism>